<evidence type="ECO:0000256" key="1">
    <source>
        <dbReference type="SAM" id="MobiDB-lite"/>
    </source>
</evidence>
<dbReference type="EMBL" id="JARKIK010000036">
    <property type="protein sequence ID" value="KAK8739646.1"/>
    <property type="molecule type" value="Genomic_DNA"/>
</dbReference>
<evidence type="ECO:0000313" key="2">
    <source>
        <dbReference type="EMBL" id="KAK8739646.1"/>
    </source>
</evidence>
<gene>
    <name evidence="2" type="ORF">OTU49_003448</name>
</gene>
<name>A0AAW0X5L2_CHEQU</name>
<dbReference type="AlphaFoldDB" id="A0AAW0X5L2"/>
<comment type="caution">
    <text evidence="2">The sequence shown here is derived from an EMBL/GenBank/DDBJ whole genome shotgun (WGS) entry which is preliminary data.</text>
</comment>
<protein>
    <submittedName>
        <fullName evidence="2">Uncharacterized protein</fullName>
    </submittedName>
</protein>
<dbReference type="Proteomes" id="UP001445076">
    <property type="component" value="Unassembled WGS sequence"/>
</dbReference>
<proteinExistence type="predicted"/>
<organism evidence="2 3">
    <name type="scientific">Cherax quadricarinatus</name>
    <name type="common">Australian red claw crayfish</name>
    <dbReference type="NCBI Taxonomy" id="27406"/>
    <lineage>
        <taxon>Eukaryota</taxon>
        <taxon>Metazoa</taxon>
        <taxon>Ecdysozoa</taxon>
        <taxon>Arthropoda</taxon>
        <taxon>Crustacea</taxon>
        <taxon>Multicrustacea</taxon>
        <taxon>Malacostraca</taxon>
        <taxon>Eumalacostraca</taxon>
        <taxon>Eucarida</taxon>
        <taxon>Decapoda</taxon>
        <taxon>Pleocyemata</taxon>
        <taxon>Astacidea</taxon>
        <taxon>Parastacoidea</taxon>
        <taxon>Parastacidae</taxon>
        <taxon>Cherax</taxon>
    </lineage>
</organism>
<feature type="region of interest" description="Disordered" evidence="1">
    <location>
        <begin position="1"/>
        <end position="35"/>
    </location>
</feature>
<sequence length="109" mass="12431">AVDETEAIEKTNSDEGRKVTEKKENNKSMDEEDKSYVKKLFSNDESTDKMRRPLMSVQNNAVSSTPRCLLQAKQCRTVEEEYNKNQKIILGQLPGQENVSSSTQFVENI</sequence>
<evidence type="ECO:0000313" key="3">
    <source>
        <dbReference type="Proteomes" id="UP001445076"/>
    </source>
</evidence>
<accession>A0AAW0X5L2</accession>
<feature type="compositionally biased region" description="Basic and acidic residues" evidence="1">
    <location>
        <begin position="7"/>
        <end position="29"/>
    </location>
</feature>
<keyword evidence="3" id="KW-1185">Reference proteome</keyword>
<feature type="non-terminal residue" evidence="2">
    <location>
        <position position="1"/>
    </location>
</feature>
<reference evidence="2 3" key="1">
    <citation type="journal article" date="2024" name="BMC Genomics">
        <title>Genome assembly of redclaw crayfish (Cherax quadricarinatus) provides insights into its immune adaptation and hypoxia tolerance.</title>
        <authorList>
            <person name="Liu Z."/>
            <person name="Zheng J."/>
            <person name="Li H."/>
            <person name="Fang K."/>
            <person name="Wang S."/>
            <person name="He J."/>
            <person name="Zhou D."/>
            <person name="Weng S."/>
            <person name="Chi M."/>
            <person name="Gu Z."/>
            <person name="He J."/>
            <person name="Li F."/>
            <person name="Wang M."/>
        </authorList>
    </citation>
    <scope>NUCLEOTIDE SEQUENCE [LARGE SCALE GENOMIC DNA]</scope>
    <source>
        <strain evidence="2">ZL_2023a</strain>
    </source>
</reference>